<dbReference type="InterPro" id="IPR015422">
    <property type="entry name" value="PyrdxlP-dep_Trfase_small"/>
</dbReference>
<comment type="similarity">
    <text evidence="2 6">Belongs to the class-I pyridoxal-phosphate-dependent aminotransferase family.</text>
</comment>
<dbReference type="CDD" id="cd00609">
    <property type="entry name" value="AAT_like"/>
    <property type="match status" value="1"/>
</dbReference>
<dbReference type="PROSITE" id="PS00105">
    <property type="entry name" value="AA_TRANSFER_CLASS_1"/>
    <property type="match status" value="1"/>
</dbReference>
<feature type="domain" description="Aminotransferase class I/classII large" evidence="7">
    <location>
        <begin position="28"/>
        <end position="380"/>
    </location>
</feature>
<protein>
    <recommendedName>
        <fullName evidence="6">Aminotransferase</fullName>
        <ecNumber evidence="6">2.6.1.-</ecNumber>
    </recommendedName>
</protein>
<evidence type="ECO:0000256" key="4">
    <source>
        <dbReference type="ARBA" id="ARBA00022679"/>
    </source>
</evidence>
<dbReference type="STRING" id="415747.SAMN03097708_00125"/>
<dbReference type="InterPro" id="IPR004838">
    <property type="entry name" value="NHTrfase_class1_PyrdxlP-BS"/>
</dbReference>
<evidence type="ECO:0000256" key="5">
    <source>
        <dbReference type="ARBA" id="ARBA00022898"/>
    </source>
</evidence>
<evidence type="ECO:0000313" key="8">
    <source>
        <dbReference type="EMBL" id="SCZ49332.1"/>
    </source>
</evidence>
<dbReference type="OrthoDB" id="9763453at2"/>
<dbReference type="PRINTS" id="PR00753">
    <property type="entry name" value="ACCSYNTHASE"/>
</dbReference>
<evidence type="ECO:0000256" key="2">
    <source>
        <dbReference type="ARBA" id="ARBA00007441"/>
    </source>
</evidence>
<dbReference type="EMBL" id="FMWD01000001">
    <property type="protein sequence ID" value="SCZ49332.1"/>
    <property type="molecule type" value="Genomic_DNA"/>
</dbReference>
<dbReference type="FunFam" id="3.40.640.10:FF:000033">
    <property type="entry name" value="Aspartate aminotransferase"/>
    <property type="match status" value="1"/>
</dbReference>
<evidence type="ECO:0000259" key="7">
    <source>
        <dbReference type="Pfam" id="PF00155"/>
    </source>
</evidence>
<dbReference type="EC" id="2.6.1.-" evidence="6"/>
<dbReference type="GO" id="GO:0005737">
    <property type="term" value="C:cytoplasm"/>
    <property type="evidence" value="ECO:0007669"/>
    <property type="project" value="TreeGrafter"/>
</dbReference>
<dbReference type="Proteomes" id="UP000199648">
    <property type="component" value="Unassembled WGS sequence"/>
</dbReference>
<keyword evidence="5" id="KW-0663">Pyridoxal phosphate</keyword>
<dbReference type="GO" id="GO:0030170">
    <property type="term" value="F:pyridoxal phosphate binding"/>
    <property type="evidence" value="ECO:0007669"/>
    <property type="project" value="InterPro"/>
</dbReference>
<comment type="cofactor">
    <cofactor evidence="1 6">
        <name>pyridoxal 5'-phosphate</name>
        <dbReference type="ChEBI" id="CHEBI:597326"/>
    </cofactor>
</comment>
<dbReference type="AlphaFoldDB" id="A0A1G5PIJ9"/>
<sequence>MVRLSRRAENVLQSEIRAMTYECARVEGINMAQGVCDLAIPSSVIEGAKAAMDAGRNIYTPAEGFVELRDAIAAATQARYGLSVDPDAEIMISSGATGAFHSTAHALLDPGDEVILFEPYYGYHAASLKAMGCRVRYVRLEPPGWRVNWEALGRTINSRTRAVVLSNPSNPTGKVFRRDELERLARFARQHDLVVFSDEIYEHFVYDGLTHIPPASIDALRERTVTISGFSKIFSITGWRLGYAIAPPEVIQAATQYNDLVYVCPPAPLQLGAARGVLELGVEFYREVAREHRVKRDRFCAALRQAGLTPHRPEGAYYVMADISGVPGADDRERALWILERTGVACVPGRAFYHDDAGRNLARFCFAKKSEVLEEACDRIARLALPARSVSEKAMDSKM</sequence>
<dbReference type="InterPro" id="IPR015424">
    <property type="entry name" value="PyrdxlP-dep_Trfase"/>
</dbReference>
<dbReference type="PANTHER" id="PTHR43807:SF20">
    <property type="entry name" value="FI04487P"/>
    <property type="match status" value="1"/>
</dbReference>
<keyword evidence="4 6" id="KW-0808">Transferase</keyword>
<keyword evidence="3 6" id="KW-0032">Aminotransferase</keyword>
<evidence type="ECO:0000256" key="3">
    <source>
        <dbReference type="ARBA" id="ARBA00022576"/>
    </source>
</evidence>
<gene>
    <name evidence="8" type="ORF">SAMN03097708_00125</name>
</gene>
<dbReference type="InterPro" id="IPR051326">
    <property type="entry name" value="Kynurenine-oxoglutarate_AT"/>
</dbReference>
<accession>A0A1G5PIJ9</accession>
<organism evidence="8 9">
    <name type="scientific">Thiohalomonas denitrificans</name>
    <dbReference type="NCBI Taxonomy" id="415747"/>
    <lineage>
        <taxon>Bacteria</taxon>
        <taxon>Pseudomonadati</taxon>
        <taxon>Pseudomonadota</taxon>
        <taxon>Gammaproteobacteria</taxon>
        <taxon>Thiohalomonadales</taxon>
        <taxon>Thiohalomonadaceae</taxon>
        <taxon>Thiohalomonas</taxon>
    </lineage>
</organism>
<dbReference type="Gene3D" id="3.90.1150.10">
    <property type="entry name" value="Aspartate Aminotransferase, domain 1"/>
    <property type="match status" value="1"/>
</dbReference>
<dbReference type="InterPro" id="IPR004839">
    <property type="entry name" value="Aminotransferase_I/II_large"/>
</dbReference>
<evidence type="ECO:0000313" key="9">
    <source>
        <dbReference type="Proteomes" id="UP000199648"/>
    </source>
</evidence>
<evidence type="ECO:0000256" key="1">
    <source>
        <dbReference type="ARBA" id="ARBA00001933"/>
    </source>
</evidence>
<dbReference type="RefSeq" id="WP_092991562.1">
    <property type="nucleotide sequence ID" value="NZ_FMWD01000001.1"/>
</dbReference>
<dbReference type="Pfam" id="PF00155">
    <property type="entry name" value="Aminotran_1_2"/>
    <property type="match status" value="1"/>
</dbReference>
<keyword evidence="9" id="KW-1185">Reference proteome</keyword>
<evidence type="ECO:0000256" key="6">
    <source>
        <dbReference type="RuleBase" id="RU000481"/>
    </source>
</evidence>
<dbReference type="PANTHER" id="PTHR43807">
    <property type="entry name" value="FI04487P"/>
    <property type="match status" value="1"/>
</dbReference>
<proteinExistence type="inferred from homology"/>
<dbReference type="GO" id="GO:0016212">
    <property type="term" value="F:kynurenine-oxoglutarate transaminase activity"/>
    <property type="evidence" value="ECO:0007669"/>
    <property type="project" value="TreeGrafter"/>
</dbReference>
<dbReference type="SUPFAM" id="SSF53383">
    <property type="entry name" value="PLP-dependent transferases"/>
    <property type="match status" value="1"/>
</dbReference>
<reference evidence="8 9" key="1">
    <citation type="submission" date="2016-10" db="EMBL/GenBank/DDBJ databases">
        <authorList>
            <person name="de Groot N.N."/>
        </authorList>
    </citation>
    <scope>NUCLEOTIDE SEQUENCE [LARGE SCALE GENOMIC DNA]</scope>
    <source>
        <strain evidence="8 9">HLD2</strain>
    </source>
</reference>
<name>A0A1G5PIJ9_9GAMM</name>
<dbReference type="Gene3D" id="3.40.640.10">
    <property type="entry name" value="Type I PLP-dependent aspartate aminotransferase-like (Major domain)"/>
    <property type="match status" value="1"/>
</dbReference>
<dbReference type="InterPro" id="IPR015421">
    <property type="entry name" value="PyrdxlP-dep_Trfase_major"/>
</dbReference>